<dbReference type="InterPro" id="IPR029063">
    <property type="entry name" value="SAM-dependent_MTases_sf"/>
</dbReference>
<dbReference type="EMBL" id="UGNV01000001">
    <property type="protein sequence ID" value="STX29740.1"/>
    <property type="molecule type" value="Genomic_DNA"/>
</dbReference>
<dbReference type="Gene3D" id="3.40.50.150">
    <property type="entry name" value="Vaccinia Virus protein VP39"/>
    <property type="match status" value="1"/>
</dbReference>
<gene>
    <name evidence="4" type="ORF">NCTC13315_02292</name>
</gene>
<dbReference type="PANTHER" id="PTHR43861">
    <property type="entry name" value="TRANS-ACONITATE 2-METHYLTRANSFERASE-RELATED"/>
    <property type="match status" value="1"/>
</dbReference>
<keyword evidence="5" id="KW-1185">Reference proteome</keyword>
<organism evidence="4 5">
    <name type="scientific">Legionella beliardensis</name>
    <dbReference type="NCBI Taxonomy" id="91822"/>
    <lineage>
        <taxon>Bacteria</taxon>
        <taxon>Pseudomonadati</taxon>
        <taxon>Pseudomonadota</taxon>
        <taxon>Gammaproteobacteria</taxon>
        <taxon>Legionellales</taxon>
        <taxon>Legionellaceae</taxon>
        <taxon>Legionella</taxon>
    </lineage>
</organism>
<dbReference type="GO" id="GO:0008168">
    <property type="term" value="F:methyltransferase activity"/>
    <property type="evidence" value="ECO:0007669"/>
    <property type="project" value="UniProtKB-KW"/>
</dbReference>
<feature type="domain" description="Methyltransferase" evidence="3">
    <location>
        <begin position="45"/>
        <end position="135"/>
    </location>
</feature>
<name>A0A378I4R5_9GAMM</name>
<dbReference type="GO" id="GO:0032259">
    <property type="term" value="P:methylation"/>
    <property type="evidence" value="ECO:0007669"/>
    <property type="project" value="UniProtKB-KW"/>
</dbReference>
<evidence type="ECO:0000256" key="1">
    <source>
        <dbReference type="ARBA" id="ARBA00022603"/>
    </source>
</evidence>
<evidence type="ECO:0000313" key="4">
    <source>
        <dbReference type="EMBL" id="STX29740.1"/>
    </source>
</evidence>
<evidence type="ECO:0000313" key="5">
    <source>
        <dbReference type="Proteomes" id="UP000254968"/>
    </source>
</evidence>
<accession>A0A378I4R5</accession>
<reference evidence="4 5" key="1">
    <citation type="submission" date="2018-06" db="EMBL/GenBank/DDBJ databases">
        <authorList>
            <consortium name="Pathogen Informatics"/>
            <person name="Doyle S."/>
        </authorList>
    </citation>
    <scope>NUCLEOTIDE SEQUENCE [LARGE SCALE GENOMIC DNA]</scope>
    <source>
        <strain evidence="4 5">NCTC13315</strain>
    </source>
</reference>
<keyword evidence="2 4" id="KW-0808">Transferase</keyword>
<dbReference type="Pfam" id="PF13649">
    <property type="entry name" value="Methyltransf_25"/>
    <property type="match status" value="1"/>
</dbReference>
<sequence length="197" mass="22871">MIMTDDEGKSYDLIASKFADIRNSFQTEQKYIDLFTSYLRPRAHILDVGCGSGTPVSSYLIYQDYKVTGLDSSEKLLKFAKKNCPTMEIIYGDMRTVEIKQQFDGIIEWWALFHVPKKDHALMISRFASWLKKGGFLEFTTGDTDCHLRTSEMLKQELNFYSLHPDAYEKALKENGLKLILKEYDQAEHLVWLAMKE</sequence>
<dbReference type="InterPro" id="IPR041698">
    <property type="entry name" value="Methyltransf_25"/>
</dbReference>
<dbReference type="PANTHER" id="PTHR43861:SF1">
    <property type="entry name" value="TRANS-ACONITATE 2-METHYLTRANSFERASE"/>
    <property type="match status" value="1"/>
</dbReference>
<proteinExistence type="predicted"/>
<dbReference type="Proteomes" id="UP000254968">
    <property type="component" value="Unassembled WGS sequence"/>
</dbReference>
<dbReference type="SUPFAM" id="SSF53335">
    <property type="entry name" value="S-adenosyl-L-methionine-dependent methyltransferases"/>
    <property type="match status" value="1"/>
</dbReference>
<evidence type="ECO:0000256" key="2">
    <source>
        <dbReference type="ARBA" id="ARBA00022679"/>
    </source>
</evidence>
<dbReference type="CDD" id="cd02440">
    <property type="entry name" value="AdoMet_MTases"/>
    <property type="match status" value="1"/>
</dbReference>
<dbReference type="AlphaFoldDB" id="A0A378I4R5"/>
<evidence type="ECO:0000259" key="3">
    <source>
        <dbReference type="Pfam" id="PF13649"/>
    </source>
</evidence>
<protein>
    <submittedName>
        <fullName evidence="4">Methyltransferase</fullName>
    </submittedName>
</protein>
<keyword evidence="1 4" id="KW-0489">Methyltransferase</keyword>